<reference evidence="1 2" key="1">
    <citation type="journal article" date="2015" name="Genome Announc.">
        <title>Draft Genome Sequence of the Terrestrial Cyanobacterium Scytonema millei VB511283, Isolated from Eastern India.</title>
        <authorList>
            <person name="Sen D."/>
            <person name="Chandrababunaidu M.M."/>
            <person name="Singh D."/>
            <person name="Sanghi N."/>
            <person name="Ghorai A."/>
            <person name="Mishra G.P."/>
            <person name="Madduluri M."/>
            <person name="Adhikary S.P."/>
            <person name="Tripathy S."/>
        </authorList>
    </citation>
    <scope>NUCLEOTIDE SEQUENCE [LARGE SCALE GENOMIC DNA]</scope>
    <source>
        <strain evidence="1 2">VB511283</strain>
    </source>
</reference>
<organism evidence="1 2">
    <name type="scientific">Scytonema millei VB511283</name>
    <dbReference type="NCBI Taxonomy" id="1245923"/>
    <lineage>
        <taxon>Bacteria</taxon>
        <taxon>Bacillati</taxon>
        <taxon>Cyanobacteriota</taxon>
        <taxon>Cyanophyceae</taxon>
        <taxon>Nostocales</taxon>
        <taxon>Scytonemataceae</taxon>
        <taxon>Scytonema</taxon>
    </lineage>
</organism>
<evidence type="ECO:0000313" key="1">
    <source>
        <dbReference type="EMBL" id="NHC35804.1"/>
    </source>
</evidence>
<accession>A0A9X5I5K7</accession>
<dbReference type="AlphaFoldDB" id="A0A9X5I5K7"/>
<sequence length="167" mass="18353">MLFSQKWMRLGITTVIVLFSAGSVTKVAAHHGFTGEYDASRPLYIQGTVQQVRWQSPHSTLIVELPKNLEVPPEFRQLSTSELGSDTQKQLTVSPDLLGTRSRVEFPPVSSMVAPLQDRLQVGDSIQLVVLRNCQPPNQLRVLLARLTDGTTVARAKTANQVNGCSS</sequence>
<dbReference type="InterPro" id="IPR046150">
    <property type="entry name" value="DUF6152"/>
</dbReference>
<evidence type="ECO:0000313" key="2">
    <source>
        <dbReference type="Proteomes" id="UP000031532"/>
    </source>
</evidence>
<gene>
    <name evidence="1" type="ORF">QH73_0014275</name>
</gene>
<dbReference type="Proteomes" id="UP000031532">
    <property type="component" value="Unassembled WGS sequence"/>
</dbReference>
<dbReference type="OrthoDB" id="8420938at2"/>
<proteinExistence type="predicted"/>
<keyword evidence="2" id="KW-1185">Reference proteome</keyword>
<comment type="caution">
    <text evidence="1">The sequence shown here is derived from an EMBL/GenBank/DDBJ whole genome shotgun (WGS) entry which is preliminary data.</text>
</comment>
<dbReference type="EMBL" id="JTJC03000003">
    <property type="protein sequence ID" value="NHC35804.1"/>
    <property type="molecule type" value="Genomic_DNA"/>
</dbReference>
<dbReference type="RefSeq" id="WP_052289733.1">
    <property type="nucleotide sequence ID" value="NZ_JTJC03000003.1"/>
</dbReference>
<dbReference type="Pfam" id="PF19649">
    <property type="entry name" value="DUF6152"/>
    <property type="match status" value="1"/>
</dbReference>
<protein>
    <submittedName>
        <fullName evidence="1">Uncharacterized protein</fullName>
    </submittedName>
</protein>
<name>A0A9X5I5K7_9CYAN</name>